<dbReference type="RefSeq" id="WP_175021690.1">
    <property type="nucleotide sequence ID" value="NZ_CABVQC010000006.1"/>
</dbReference>
<evidence type="ECO:0000256" key="6">
    <source>
        <dbReference type="ARBA" id="ARBA00022683"/>
    </source>
</evidence>
<evidence type="ECO:0000313" key="21">
    <source>
        <dbReference type="Proteomes" id="UP000494261"/>
    </source>
</evidence>
<reference evidence="20 21" key="1">
    <citation type="submission" date="2019-09" db="EMBL/GenBank/DDBJ databases">
        <authorList>
            <person name="Depoorter E."/>
        </authorList>
    </citation>
    <scope>NUCLEOTIDE SEQUENCE [LARGE SCALE GENOMIC DNA]</scope>
    <source>
        <strain evidence="20">LMG 13014</strain>
    </source>
</reference>
<evidence type="ECO:0000256" key="5">
    <source>
        <dbReference type="ARBA" id="ARBA00022679"/>
    </source>
</evidence>
<feature type="transmembrane region" description="Helical" evidence="17">
    <location>
        <begin position="304"/>
        <end position="327"/>
    </location>
</feature>
<comment type="catalytic activity">
    <reaction evidence="14">
        <text>N-acetyl-beta-D-muramate(out) + N(pros)-phospho-L-histidyl-[protein] = N-acetyl-beta-D-muramate 6-phosphate(in) + L-histidyl-[protein]</text>
        <dbReference type="Rhea" id="RHEA:33399"/>
        <dbReference type="Rhea" id="RHEA-COMP:9745"/>
        <dbReference type="Rhea" id="RHEA-COMP:9746"/>
        <dbReference type="ChEBI" id="CHEBI:29979"/>
        <dbReference type="ChEBI" id="CHEBI:58721"/>
        <dbReference type="ChEBI" id="CHEBI:64837"/>
        <dbReference type="ChEBI" id="CHEBI:64848"/>
        <dbReference type="EC" id="2.7.1.192"/>
    </reaction>
</comment>
<evidence type="ECO:0000259" key="19">
    <source>
        <dbReference type="PROSITE" id="PS51103"/>
    </source>
</evidence>
<evidence type="ECO:0000256" key="3">
    <source>
        <dbReference type="ARBA" id="ARBA00022475"/>
    </source>
</evidence>
<dbReference type="PROSITE" id="PS01035">
    <property type="entry name" value="PTS_EIIB_TYPE_1_CYS"/>
    <property type="match status" value="1"/>
</dbReference>
<feature type="transmembrane region" description="Helical" evidence="17">
    <location>
        <begin position="259"/>
        <end position="284"/>
    </location>
</feature>
<dbReference type="InterPro" id="IPR018113">
    <property type="entry name" value="PTrfase_EIIB_Cys"/>
</dbReference>
<dbReference type="InterPro" id="IPR003352">
    <property type="entry name" value="PTS_EIIC"/>
</dbReference>
<feature type="compositionally biased region" description="Low complexity" evidence="16">
    <location>
        <begin position="99"/>
        <end position="109"/>
    </location>
</feature>
<feature type="active site" description="Phosphocysteine intermediate; for EIIB activity" evidence="15">
    <location>
        <position position="32"/>
    </location>
</feature>
<evidence type="ECO:0000256" key="15">
    <source>
        <dbReference type="PROSITE-ProRule" id="PRU00421"/>
    </source>
</evidence>
<feature type="transmembrane region" description="Helical" evidence="17">
    <location>
        <begin position="423"/>
        <end position="444"/>
    </location>
</feature>
<dbReference type="EC" id="2.7.1.192" evidence="11"/>
<feature type="transmembrane region" description="Helical" evidence="17">
    <location>
        <begin position="162"/>
        <end position="186"/>
    </location>
</feature>
<keyword evidence="4" id="KW-0762">Sugar transport</keyword>
<evidence type="ECO:0000256" key="14">
    <source>
        <dbReference type="ARBA" id="ARBA00048265"/>
    </source>
</evidence>
<dbReference type="EMBL" id="CABVQC010000006">
    <property type="protein sequence ID" value="VWB32455.1"/>
    <property type="molecule type" value="Genomic_DNA"/>
</dbReference>
<dbReference type="Gene3D" id="3.30.1360.60">
    <property type="entry name" value="Glucose permease domain IIB"/>
    <property type="match status" value="1"/>
</dbReference>
<evidence type="ECO:0000256" key="9">
    <source>
        <dbReference type="ARBA" id="ARBA00022989"/>
    </source>
</evidence>
<keyword evidence="3" id="KW-1003">Cell membrane</keyword>
<dbReference type="Proteomes" id="UP000494261">
    <property type="component" value="Unassembled WGS sequence"/>
</dbReference>
<dbReference type="PANTHER" id="PTHR30175:SF3">
    <property type="entry name" value="PTS SYSTEM N-ACETYLMURAMIC ACID-SPECIFIC EIIBC COMPONENT"/>
    <property type="match status" value="1"/>
</dbReference>
<accession>A0A6P2IRJ5</accession>
<comment type="subcellular location">
    <subcellularLocation>
        <location evidence="1">Cell membrane</location>
        <topology evidence="1">Multi-pass membrane protein</topology>
    </subcellularLocation>
</comment>
<feature type="region of interest" description="Disordered" evidence="16">
    <location>
        <begin position="89"/>
        <end position="109"/>
    </location>
</feature>
<protein>
    <recommendedName>
        <fullName evidence="12">PTS system N-acetylmuramic acid-specific EIIBC component</fullName>
        <ecNumber evidence="11">2.7.1.192</ecNumber>
    </recommendedName>
    <alternativeName>
        <fullName evidence="13">EIIBC-MurNAc</fullName>
    </alternativeName>
</protein>
<keyword evidence="2" id="KW-0813">Transport</keyword>
<feature type="transmembrane region" description="Helical" evidence="17">
    <location>
        <begin position="396"/>
        <end position="416"/>
    </location>
</feature>
<evidence type="ECO:0000256" key="4">
    <source>
        <dbReference type="ARBA" id="ARBA00022597"/>
    </source>
</evidence>
<feature type="region of interest" description="Disordered" evidence="16">
    <location>
        <begin position="484"/>
        <end position="503"/>
    </location>
</feature>
<dbReference type="PANTHER" id="PTHR30175">
    <property type="entry name" value="PHOSPHOTRANSFERASE SYSTEM TRANSPORT PROTEIN"/>
    <property type="match status" value="1"/>
</dbReference>
<feature type="transmembrane region" description="Helical" evidence="17">
    <location>
        <begin position="198"/>
        <end position="217"/>
    </location>
</feature>
<evidence type="ECO:0000256" key="2">
    <source>
        <dbReference type="ARBA" id="ARBA00022448"/>
    </source>
</evidence>
<feature type="transmembrane region" description="Helical" evidence="17">
    <location>
        <begin position="123"/>
        <end position="150"/>
    </location>
</feature>
<evidence type="ECO:0000256" key="12">
    <source>
        <dbReference type="ARBA" id="ARBA00040399"/>
    </source>
</evidence>
<evidence type="ECO:0000256" key="13">
    <source>
        <dbReference type="ARBA" id="ARBA00043021"/>
    </source>
</evidence>
<sequence length="503" mass="52005">MAADTTERFGTLARAILVAIGGARNVRNHTHCMTRLRVNLVDPALADPAALRQLPGVLGVVTGNPLQVVIGPGAVKQVWSAFAQASSDPDASDARAQDDAPAATQAAPAKRGNRAVRGFLRRIAAIFTPLIPALVGAGLINALGGLLLLWARHSPPDSASDLTFLATVASTIGTAFFAFLVIQVGMNAAREFDGTPSLGGAAASVMIVPALAKLPAFTLPLLGEIVLRPGQGGLMGALLAGVLVALVERKLRTRVPSAIETLVTPTVSLLVAGVATLFVLMPVADVLTNGVSKLTTLLLNVGGMPAAFVLAASFVGLLMFGLHQALIPIHAQLIAQYGFTALFPILAMSGCGQAGAAFALYFRVNDAGLKQRIRDTLPTCMLGVSEPLLYSVTLPLGRPLVTSSIGGGIGALVLGYFASHGDFVGATTIGPANLMLIPLVTGPMGLGSSIAVYCLATATAYASAFVLTWCFGLTQDQRRQFVRPASHRAEPRADGPLPVQQPR</sequence>
<dbReference type="GO" id="GO:0005886">
    <property type="term" value="C:plasma membrane"/>
    <property type="evidence" value="ECO:0007669"/>
    <property type="project" value="UniProtKB-SubCell"/>
</dbReference>
<dbReference type="Pfam" id="PF00367">
    <property type="entry name" value="PTS_EIIB"/>
    <property type="match status" value="1"/>
</dbReference>
<keyword evidence="8" id="KW-0418">Kinase</keyword>
<dbReference type="GO" id="GO:0090588">
    <property type="term" value="F:protein-phosphocysteine-N-acetylmuramate phosphotransferase system transporter activity"/>
    <property type="evidence" value="ECO:0007669"/>
    <property type="project" value="TreeGrafter"/>
</dbReference>
<dbReference type="PROSITE" id="PS51103">
    <property type="entry name" value="PTS_EIIC_TYPE_1"/>
    <property type="match status" value="1"/>
</dbReference>
<dbReference type="PROSITE" id="PS51098">
    <property type="entry name" value="PTS_EIIB_TYPE_1"/>
    <property type="match status" value="1"/>
</dbReference>
<keyword evidence="9 17" id="KW-1133">Transmembrane helix</keyword>
<feature type="transmembrane region" description="Helical" evidence="17">
    <location>
        <begin position="339"/>
        <end position="362"/>
    </location>
</feature>
<evidence type="ECO:0000313" key="20">
    <source>
        <dbReference type="EMBL" id="VWB32455.1"/>
    </source>
</evidence>
<dbReference type="GO" id="GO:0008982">
    <property type="term" value="F:protein-N(PI)-phosphohistidine-sugar phosphotransferase activity"/>
    <property type="evidence" value="ECO:0007669"/>
    <property type="project" value="InterPro"/>
</dbReference>
<keyword evidence="10 17" id="KW-0472">Membrane</keyword>
<dbReference type="Pfam" id="PF02378">
    <property type="entry name" value="PTS_EIIC"/>
    <property type="match status" value="1"/>
</dbReference>
<evidence type="ECO:0000256" key="1">
    <source>
        <dbReference type="ARBA" id="ARBA00004651"/>
    </source>
</evidence>
<evidence type="ECO:0000259" key="18">
    <source>
        <dbReference type="PROSITE" id="PS51098"/>
    </source>
</evidence>
<evidence type="ECO:0000256" key="8">
    <source>
        <dbReference type="ARBA" id="ARBA00022777"/>
    </source>
</evidence>
<evidence type="ECO:0000256" key="7">
    <source>
        <dbReference type="ARBA" id="ARBA00022692"/>
    </source>
</evidence>
<dbReference type="InterPro" id="IPR036878">
    <property type="entry name" value="Glu_permease_IIB"/>
</dbReference>
<organism evidence="20 21">
    <name type="scientific">Burkholderia aenigmatica</name>
    <dbReference type="NCBI Taxonomy" id="2015348"/>
    <lineage>
        <taxon>Bacteria</taxon>
        <taxon>Pseudomonadati</taxon>
        <taxon>Pseudomonadota</taxon>
        <taxon>Betaproteobacteria</taxon>
        <taxon>Burkholderiales</taxon>
        <taxon>Burkholderiaceae</taxon>
        <taxon>Burkholderia</taxon>
        <taxon>Burkholderia cepacia complex</taxon>
    </lineage>
</organism>
<keyword evidence="7 17" id="KW-0812">Transmembrane</keyword>
<dbReference type="GO" id="GO:0009401">
    <property type="term" value="P:phosphoenolpyruvate-dependent sugar phosphotransferase system"/>
    <property type="evidence" value="ECO:0007669"/>
    <property type="project" value="UniProtKB-KW"/>
</dbReference>
<dbReference type="GO" id="GO:0016301">
    <property type="term" value="F:kinase activity"/>
    <property type="evidence" value="ECO:0007669"/>
    <property type="project" value="UniProtKB-KW"/>
</dbReference>
<proteinExistence type="predicted"/>
<keyword evidence="6" id="KW-0598">Phosphotransferase system</keyword>
<feature type="domain" description="PTS EIIB type-1" evidence="18">
    <location>
        <begin position="10"/>
        <end position="92"/>
    </location>
</feature>
<dbReference type="AlphaFoldDB" id="A0A6P2IRJ5"/>
<feature type="domain" description="PTS EIIC type-1" evidence="19">
    <location>
        <begin position="121"/>
        <end position="485"/>
    </location>
</feature>
<dbReference type="InterPro" id="IPR050558">
    <property type="entry name" value="PTS_Sugar-Specific_Components"/>
</dbReference>
<dbReference type="SUPFAM" id="SSF55604">
    <property type="entry name" value="Glucose permease domain IIB"/>
    <property type="match status" value="1"/>
</dbReference>
<dbReference type="InterPro" id="IPR001996">
    <property type="entry name" value="PTS_IIB_1"/>
</dbReference>
<keyword evidence="5" id="KW-0808">Transferase</keyword>
<evidence type="ECO:0000256" key="16">
    <source>
        <dbReference type="SAM" id="MobiDB-lite"/>
    </source>
</evidence>
<evidence type="ECO:0000256" key="17">
    <source>
        <dbReference type="SAM" id="Phobius"/>
    </source>
</evidence>
<gene>
    <name evidence="20" type="ORF">BLA13014_01271</name>
</gene>
<evidence type="ECO:0000256" key="10">
    <source>
        <dbReference type="ARBA" id="ARBA00023136"/>
    </source>
</evidence>
<dbReference type="CDD" id="cd00212">
    <property type="entry name" value="PTS_IIB_glc"/>
    <property type="match status" value="1"/>
</dbReference>
<name>A0A6P2IRJ5_9BURK</name>
<feature type="transmembrane region" description="Helical" evidence="17">
    <location>
        <begin position="229"/>
        <end position="247"/>
    </location>
</feature>
<feature type="transmembrane region" description="Helical" evidence="17">
    <location>
        <begin position="450"/>
        <end position="473"/>
    </location>
</feature>
<dbReference type="InterPro" id="IPR013013">
    <property type="entry name" value="PTS_EIIC_1"/>
</dbReference>
<evidence type="ECO:0000256" key="11">
    <source>
        <dbReference type="ARBA" id="ARBA00039021"/>
    </source>
</evidence>